<keyword evidence="1" id="KW-0812">Transmembrane</keyword>
<dbReference type="EMBL" id="CAADFZ010000257">
    <property type="protein sequence ID" value="VFK68665.1"/>
    <property type="molecule type" value="Genomic_DNA"/>
</dbReference>
<proteinExistence type="predicted"/>
<reference evidence="2" key="1">
    <citation type="submission" date="2019-02" db="EMBL/GenBank/DDBJ databases">
        <authorList>
            <person name="Gruber-Vodicka R. H."/>
            <person name="Seah K. B. B."/>
        </authorList>
    </citation>
    <scope>NUCLEOTIDE SEQUENCE</scope>
    <source>
        <strain evidence="3">BECK_BY19</strain>
        <strain evidence="2">BECK_BY8</strain>
    </source>
</reference>
<accession>A0A451ARQ1</accession>
<sequence length="155" mass="16039">MGLIHMNGRVYDPQLGRFLSADPNIQAPYSSQSYNRYSYVLNNPLKYADPSGFFFKKLFKNKIFRAVVAIAAAAFTGGATLGLLGYGSIAAAGSAGAWGALMAAGAAGRFVAGGISTGTWKGAFRGAVFGGLSAGIAYGAYSEGKWAPIPTENGH</sequence>
<feature type="transmembrane region" description="Helical" evidence="1">
    <location>
        <begin position="123"/>
        <end position="141"/>
    </location>
</feature>
<name>A0A451ARQ1_9GAMM</name>
<dbReference type="Gene3D" id="2.180.10.10">
    <property type="entry name" value="RHS repeat-associated core"/>
    <property type="match status" value="1"/>
</dbReference>
<gene>
    <name evidence="2" type="ORF">BECKUNK1418G_GA0071005_12572</name>
    <name evidence="3" type="ORF">BECKUNK1418H_GA0071006_12522</name>
</gene>
<feature type="transmembrane region" description="Helical" evidence="1">
    <location>
        <begin position="63"/>
        <end position="83"/>
    </location>
</feature>
<protein>
    <submittedName>
        <fullName evidence="2">RHS repeat-associated core domain-containing protein</fullName>
    </submittedName>
</protein>
<dbReference type="EMBL" id="CAADGD010000252">
    <property type="protein sequence ID" value="VFK73686.1"/>
    <property type="molecule type" value="Genomic_DNA"/>
</dbReference>
<dbReference type="AlphaFoldDB" id="A0A451ARQ1"/>
<dbReference type="NCBIfam" id="TIGR03696">
    <property type="entry name" value="Rhs_assc_core"/>
    <property type="match status" value="1"/>
</dbReference>
<evidence type="ECO:0000313" key="3">
    <source>
        <dbReference type="EMBL" id="VFK73686.1"/>
    </source>
</evidence>
<feature type="transmembrane region" description="Helical" evidence="1">
    <location>
        <begin position="89"/>
        <end position="111"/>
    </location>
</feature>
<keyword evidence="1" id="KW-1133">Transmembrane helix</keyword>
<dbReference type="InterPro" id="IPR022385">
    <property type="entry name" value="Rhs_assc_core"/>
</dbReference>
<organism evidence="2">
    <name type="scientific">Candidatus Kentrum sp. UNK</name>
    <dbReference type="NCBI Taxonomy" id="2126344"/>
    <lineage>
        <taxon>Bacteria</taxon>
        <taxon>Pseudomonadati</taxon>
        <taxon>Pseudomonadota</taxon>
        <taxon>Gammaproteobacteria</taxon>
        <taxon>Candidatus Kentrum</taxon>
    </lineage>
</organism>
<keyword evidence="1" id="KW-0472">Membrane</keyword>
<evidence type="ECO:0000313" key="2">
    <source>
        <dbReference type="EMBL" id="VFK68665.1"/>
    </source>
</evidence>
<evidence type="ECO:0000256" key="1">
    <source>
        <dbReference type="SAM" id="Phobius"/>
    </source>
</evidence>